<keyword evidence="3" id="KW-1185">Reference proteome</keyword>
<keyword evidence="1" id="KW-0472">Membrane</keyword>
<keyword evidence="1" id="KW-1133">Transmembrane helix</keyword>
<gene>
    <name evidence="2" type="ORF">SPAR_07457</name>
</gene>
<dbReference type="Proteomes" id="UP000186168">
    <property type="component" value="Unassembled WGS sequence"/>
</dbReference>
<evidence type="ECO:0000313" key="2">
    <source>
        <dbReference type="EMBL" id="OMI40134.1"/>
    </source>
</evidence>
<evidence type="ECO:0000256" key="1">
    <source>
        <dbReference type="SAM" id="Phobius"/>
    </source>
</evidence>
<sequence length="73" mass="8102">MITMETVVTVAVIAALIAVGVLVIHRLNAQHGNRVSALRYGDTPPGQRPLRHHRTLARWRPGRRAHPGRGRRG</sequence>
<feature type="transmembrane region" description="Helical" evidence="1">
    <location>
        <begin position="6"/>
        <end position="24"/>
    </location>
</feature>
<reference evidence="2 3" key="1">
    <citation type="submission" date="2013-05" db="EMBL/GenBank/DDBJ databases">
        <title>Genome sequence of Streptomyces sparsogenes DSM 40356.</title>
        <authorList>
            <person name="Coyne S."/>
            <person name="Seebeck F.P."/>
        </authorList>
    </citation>
    <scope>NUCLEOTIDE SEQUENCE [LARGE SCALE GENOMIC DNA]</scope>
    <source>
        <strain evidence="2 3">DSM 40356</strain>
    </source>
</reference>
<keyword evidence="1" id="KW-0812">Transmembrane</keyword>
<name>A0A1R1SPA8_9ACTN</name>
<comment type="caution">
    <text evidence="2">The sequence shown here is derived from an EMBL/GenBank/DDBJ whole genome shotgun (WGS) entry which is preliminary data.</text>
</comment>
<protein>
    <submittedName>
        <fullName evidence="2">Uncharacterized protein</fullName>
    </submittedName>
</protein>
<dbReference type="AlphaFoldDB" id="A0A1R1SPA8"/>
<evidence type="ECO:0000313" key="3">
    <source>
        <dbReference type="Proteomes" id="UP000186168"/>
    </source>
</evidence>
<accession>A0A1R1SPA8</accession>
<proteinExistence type="predicted"/>
<organism evidence="2 3">
    <name type="scientific">Streptomyces sparsogenes DSM 40356</name>
    <dbReference type="NCBI Taxonomy" id="1331668"/>
    <lineage>
        <taxon>Bacteria</taxon>
        <taxon>Bacillati</taxon>
        <taxon>Actinomycetota</taxon>
        <taxon>Actinomycetes</taxon>
        <taxon>Kitasatosporales</taxon>
        <taxon>Streptomycetaceae</taxon>
        <taxon>Streptomyces</taxon>
    </lineage>
</organism>
<dbReference type="EMBL" id="ASQP01000104">
    <property type="protein sequence ID" value="OMI40134.1"/>
    <property type="molecule type" value="Genomic_DNA"/>
</dbReference>